<dbReference type="RefSeq" id="WP_184175879.1">
    <property type="nucleotide sequence ID" value="NZ_JACHGF010000006.1"/>
</dbReference>
<evidence type="ECO:0000313" key="1">
    <source>
        <dbReference type="EMBL" id="MBB5285572.1"/>
    </source>
</evidence>
<dbReference type="Proteomes" id="UP000557307">
    <property type="component" value="Unassembled WGS sequence"/>
</dbReference>
<comment type="caution">
    <text evidence="1">The sequence shown here is derived from an EMBL/GenBank/DDBJ whole genome shotgun (WGS) entry which is preliminary data.</text>
</comment>
<dbReference type="InterPro" id="IPR041408">
    <property type="entry name" value="Hcp_Tssd"/>
</dbReference>
<dbReference type="GO" id="GO:0033104">
    <property type="term" value="C:type VI protein secretion system complex"/>
    <property type="evidence" value="ECO:0007669"/>
    <property type="project" value="InterPro"/>
</dbReference>
<dbReference type="AlphaFoldDB" id="A0A840TVG4"/>
<name>A0A840TVG4_9BACT</name>
<gene>
    <name evidence="1" type="ORF">HNQ92_003732</name>
</gene>
<reference evidence="1 2" key="1">
    <citation type="submission" date="2020-08" db="EMBL/GenBank/DDBJ databases">
        <title>Genomic Encyclopedia of Type Strains, Phase IV (KMG-IV): sequencing the most valuable type-strain genomes for metagenomic binning, comparative biology and taxonomic classification.</title>
        <authorList>
            <person name="Goeker M."/>
        </authorList>
    </citation>
    <scope>NUCLEOTIDE SEQUENCE [LARGE SCALE GENOMIC DNA]</scope>
    <source>
        <strain evidence="1 2">DSM 105074</strain>
    </source>
</reference>
<sequence>MSFKATLTIEGKTFDVLQCTHTLSQKYERGRPVSGIRGGVIILILGSTDDDLLGDWATGPTAKKNGEIVFDRIDQRSVLQKLEFQDAYATFYFEFMSSYNLTNTDAVFEALAETLSTDIVKENLFLERVMNNTKTIIRFAERTRVSNCILIRLSAAKIKLDGIDHQNT</sequence>
<accession>A0A840TVG4</accession>
<dbReference type="Pfam" id="PF17642">
    <property type="entry name" value="TssD"/>
    <property type="match status" value="1"/>
</dbReference>
<organism evidence="1 2">
    <name type="scientific">Rhabdobacter roseus</name>
    <dbReference type="NCBI Taxonomy" id="1655419"/>
    <lineage>
        <taxon>Bacteria</taxon>
        <taxon>Pseudomonadati</taxon>
        <taxon>Bacteroidota</taxon>
        <taxon>Cytophagia</taxon>
        <taxon>Cytophagales</taxon>
        <taxon>Cytophagaceae</taxon>
        <taxon>Rhabdobacter</taxon>
    </lineage>
</organism>
<protein>
    <submittedName>
        <fullName evidence="1">Uncharacterized protein</fullName>
    </submittedName>
</protein>
<keyword evidence="2" id="KW-1185">Reference proteome</keyword>
<proteinExistence type="predicted"/>
<dbReference type="EMBL" id="JACHGF010000006">
    <property type="protein sequence ID" value="MBB5285572.1"/>
    <property type="molecule type" value="Genomic_DNA"/>
</dbReference>
<evidence type="ECO:0000313" key="2">
    <source>
        <dbReference type="Proteomes" id="UP000557307"/>
    </source>
</evidence>